<reference evidence="6" key="1">
    <citation type="journal article" date="2020" name="Nat. Ecol. Evol.">
        <title>Deeply conserved synteny resolves early events in vertebrate evolution.</title>
        <authorList>
            <person name="Simakov O."/>
            <person name="Marletaz F."/>
            <person name="Yue J.X."/>
            <person name="O'Connell B."/>
            <person name="Jenkins J."/>
            <person name="Brandt A."/>
            <person name="Calef R."/>
            <person name="Tung C.H."/>
            <person name="Huang T.K."/>
            <person name="Schmutz J."/>
            <person name="Satoh N."/>
            <person name="Yu J.K."/>
            <person name="Putnam N.H."/>
            <person name="Green R.E."/>
            <person name="Rokhsar D.S."/>
        </authorList>
    </citation>
    <scope>NUCLEOTIDE SEQUENCE [LARGE SCALE GENOMIC DNA]</scope>
    <source>
        <strain evidence="6">S238N-H82</strain>
    </source>
</reference>
<dbReference type="Proteomes" id="UP000001554">
    <property type="component" value="Chromosome 12"/>
</dbReference>
<name>A0A9J7M5F7_BRAFL</name>
<dbReference type="InterPro" id="IPR025257">
    <property type="entry name" value="MINDY-3/4_CD"/>
</dbReference>
<dbReference type="PANTHER" id="PTHR12473:SF18">
    <property type="entry name" value="INACTIVE UBIQUITIN CARBOXYL-TERMINAL HYDROLASE MINDY-4B"/>
    <property type="match status" value="1"/>
</dbReference>
<keyword evidence="2" id="KW-0788">Thiol protease</keyword>
<evidence type="ECO:0000256" key="2">
    <source>
        <dbReference type="RuleBase" id="RU367088"/>
    </source>
</evidence>
<accession>A0A9J7M5F7</accession>
<sequence length="821" mass="92117">MSRSPQQKTIMWEQDSSLNSASLSSKPQDIVQQKNGLSDNTPQENASPKRTTFPPITIVQRKKVVTNSPLLSSSPRLRDIVPVENNSSTRKKSVPIVIVQRKEIPSNSSVSSPRQKETSPRKDSFSKSAAASSPRAIAQRKNVVSNSPSASPRQREIVERKNSLSNSPFSTPRQKTIAQQKNALSDSPLASPRQSNRTASSPRAIVQQKEVLSNSPASSPRQKAIVQQKNLSDSPLASPRQSNKTASSPRAIVQRKELLSNSPASPPRQQEIVQQKNASSYRTGSSPRAVVQQKVLTDSPASSPRQREIAQRKNVLSDSPASSPRQGGYFPELREGYKEAAGIIKNLEDMADSQELSRKDSGFSSVSSAELLRDEEEAALKAKELEKTEENLKELGKLAKLFDKQGLEFTDAQPKKVEAPSEEEVPLLVQLKMQREKEKVMRMEDGAMPITLETALALRKLLFGTGNYTFNIEWKRTRFTFKEVKSNFPYGLFMEKHGSRGMTMCVQAYILKHLLYRDGCLLEEKGNSNNLLVERFNMGFFEDQRADALLHALADILWKAGEGKYAAVTIVGEKMCLTPNPELRFDGYTEKILIYEFTDFEALLKFLRRNLDQFQGDFSPGGILMVYSAMLSRTFPKLIQDMDEHKTPTMLTPAEGCTTALVNLFLTGRAVSYLFNGKVVYDKKRKPLAYPLIGQKERAELGFLFWDKTEFEVQDKTEVGSMLKTPKLPIWLTSVNDVYGILFCTVPDLLSHWRKEHRFSLFYFTGQASQIQGTKLTIDNRSGRNDAEGDDEEQKIPSLERCILTKWPDAVVNWNGTSPFV</sequence>
<dbReference type="GO" id="GO:0004843">
    <property type="term" value="F:cysteine-type deubiquitinase activity"/>
    <property type="evidence" value="ECO:0007669"/>
    <property type="project" value="UniProtKB-UniRule"/>
</dbReference>
<evidence type="ECO:0000256" key="3">
    <source>
        <dbReference type="SAM" id="Coils"/>
    </source>
</evidence>
<organism evidence="6 7">
    <name type="scientific">Branchiostoma floridae</name>
    <name type="common">Florida lancelet</name>
    <name type="synonym">Amphioxus</name>
    <dbReference type="NCBI Taxonomy" id="7739"/>
    <lineage>
        <taxon>Eukaryota</taxon>
        <taxon>Metazoa</taxon>
        <taxon>Chordata</taxon>
        <taxon>Cephalochordata</taxon>
        <taxon>Leptocardii</taxon>
        <taxon>Amphioxiformes</taxon>
        <taxon>Branchiostomatidae</taxon>
        <taxon>Branchiostoma</taxon>
    </lineage>
</organism>
<proteinExistence type="inferred from homology"/>
<feature type="compositionally biased region" description="Basic and acidic residues" evidence="4">
    <location>
        <begin position="153"/>
        <end position="162"/>
    </location>
</feature>
<gene>
    <name evidence="7" type="primary">LOC118427798</name>
</gene>
<dbReference type="SMART" id="SM01174">
    <property type="entry name" value="DUF4205"/>
    <property type="match status" value="1"/>
</dbReference>
<evidence type="ECO:0000313" key="7">
    <source>
        <dbReference type="RefSeq" id="XP_035693644.1"/>
    </source>
</evidence>
<evidence type="ECO:0000259" key="5">
    <source>
        <dbReference type="SMART" id="SM01174"/>
    </source>
</evidence>
<feature type="compositionally biased region" description="Low complexity" evidence="4">
    <location>
        <begin position="126"/>
        <end position="137"/>
    </location>
</feature>
<dbReference type="KEGG" id="bfo:118427798"/>
<dbReference type="PANTHER" id="PTHR12473">
    <property type="entry name" value="UBIQUITIN CARBOXYL-TERMINAL HYDROLASE MINDY-4-RELATED"/>
    <property type="match status" value="1"/>
</dbReference>
<feature type="compositionally biased region" description="Polar residues" evidence="4">
    <location>
        <begin position="142"/>
        <end position="152"/>
    </location>
</feature>
<protein>
    <recommendedName>
        <fullName evidence="2">Ubiquitin carboxyl-terminal hydrolase MINDY</fullName>
        <ecNumber evidence="2">3.4.19.12</ecNumber>
    </recommendedName>
</protein>
<dbReference type="Pfam" id="PF13898">
    <property type="entry name" value="MINDY-3_4_CD"/>
    <property type="match status" value="1"/>
</dbReference>
<dbReference type="GO" id="GO:1990380">
    <property type="term" value="F:K48-linked deubiquitinase activity"/>
    <property type="evidence" value="ECO:0000318"/>
    <property type="project" value="GO_Central"/>
</dbReference>
<dbReference type="GO" id="GO:0071108">
    <property type="term" value="P:protein K48-linked deubiquitination"/>
    <property type="evidence" value="ECO:0007669"/>
    <property type="project" value="InterPro"/>
</dbReference>
<keyword evidence="2" id="KW-0645">Protease</keyword>
<keyword evidence="2" id="KW-0833">Ubl conjugation pathway</keyword>
<keyword evidence="3" id="KW-0175">Coiled coil</keyword>
<comment type="function">
    <text evidence="2">Hydrolase that can remove 'Lys-48'-linked conjugated ubiquitin from proteins.</text>
</comment>
<evidence type="ECO:0000256" key="4">
    <source>
        <dbReference type="SAM" id="MobiDB-lite"/>
    </source>
</evidence>
<dbReference type="GO" id="GO:0006508">
    <property type="term" value="P:proteolysis"/>
    <property type="evidence" value="ECO:0007669"/>
    <property type="project" value="UniProtKB-KW"/>
</dbReference>
<dbReference type="RefSeq" id="XP_035693644.1">
    <property type="nucleotide sequence ID" value="XM_035837751.1"/>
</dbReference>
<evidence type="ECO:0000256" key="1">
    <source>
        <dbReference type="ARBA" id="ARBA00011074"/>
    </source>
</evidence>
<dbReference type="GeneID" id="118427798"/>
<feature type="compositionally biased region" description="Polar residues" evidence="4">
    <location>
        <begin position="210"/>
        <end position="248"/>
    </location>
</feature>
<feature type="compositionally biased region" description="Basic and acidic residues" evidence="4">
    <location>
        <begin position="114"/>
        <end position="125"/>
    </location>
</feature>
<feature type="compositionally biased region" description="Polar residues" evidence="4">
    <location>
        <begin position="26"/>
        <end position="50"/>
    </location>
</feature>
<feature type="compositionally biased region" description="Polar residues" evidence="4">
    <location>
        <begin position="314"/>
        <end position="325"/>
    </location>
</feature>
<reference evidence="7" key="2">
    <citation type="submission" date="2025-08" db="UniProtKB">
        <authorList>
            <consortium name="RefSeq"/>
        </authorList>
    </citation>
    <scope>IDENTIFICATION</scope>
    <source>
        <strain evidence="7">S238N-H82</strain>
        <tissue evidence="7">Testes</tissue>
    </source>
</reference>
<evidence type="ECO:0000313" key="6">
    <source>
        <dbReference type="Proteomes" id="UP000001554"/>
    </source>
</evidence>
<feature type="compositionally biased region" description="Low complexity" evidence="4">
    <location>
        <begin position="16"/>
        <end position="25"/>
    </location>
</feature>
<feature type="compositionally biased region" description="Polar residues" evidence="4">
    <location>
        <begin position="192"/>
        <end position="201"/>
    </location>
</feature>
<comment type="similarity">
    <text evidence="1 2">Belongs to the MINDY deubiquitinase family. FAM188 subfamily.</text>
</comment>
<dbReference type="AlphaFoldDB" id="A0A9J7M5F7"/>
<dbReference type="OrthoDB" id="10263628at2759"/>
<feature type="compositionally biased region" description="Polar residues" evidence="4">
    <location>
        <begin position="259"/>
        <end position="286"/>
    </location>
</feature>
<dbReference type="InterPro" id="IPR039785">
    <property type="entry name" value="MINY3/4"/>
</dbReference>
<feature type="domain" description="Deubiquitinating enzyme MINDY-3/4 conserved" evidence="5">
    <location>
        <begin position="459"/>
        <end position="816"/>
    </location>
</feature>
<dbReference type="EC" id="3.4.19.12" evidence="2"/>
<feature type="region of interest" description="Disordered" evidence="4">
    <location>
        <begin position="1"/>
        <end position="330"/>
    </location>
</feature>
<feature type="compositionally biased region" description="Polar residues" evidence="4">
    <location>
        <begin position="294"/>
        <end position="304"/>
    </location>
</feature>
<feature type="coiled-coil region" evidence="3">
    <location>
        <begin position="366"/>
        <end position="405"/>
    </location>
</feature>
<keyword evidence="6" id="KW-1185">Reference proteome</keyword>
<comment type="catalytic activity">
    <reaction evidence="2">
        <text>Thiol-dependent hydrolysis of ester, thioester, amide, peptide and isopeptide bonds formed by the C-terminal Gly of ubiquitin (a 76-residue protein attached to proteins as an intracellular targeting signal).</text>
        <dbReference type="EC" id="3.4.19.12"/>
    </reaction>
</comment>
<feature type="compositionally biased region" description="Polar residues" evidence="4">
    <location>
        <begin position="163"/>
        <end position="185"/>
    </location>
</feature>
<keyword evidence="2" id="KW-0378">Hydrolase</keyword>